<comment type="subcellular location">
    <subcellularLocation>
        <location evidence="1">Golgi apparatus</location>
        <location evidence="1">trans-Golgi network</location>
    </subcellularLocation>
</comment>
<evidence type="ECO:0000259" key="9">
    <source>
        <dbReference type="Pfam" id="PF20655"/>
    </source>
</evidence>
<comment type="similarity">
    <text evidence="2">Belongs to the VPS52 family.</text>
</comment>
<keyword evidence="11" id="KW-1185">Reference proteome</keyword>
<dbReference type="GO" id="GO:0006896">
    <property type="term" value="P:Golgi to vacuole transport"/>
    <property type="evidence" value="ECO:0007669"/>
    <property type="project" value="TreeGrafter"/>
</dbReference>
<dbReference type="GO" id="GO:0042147">
    <property type="term" value="P:retrograde transport, endosome to Golgi"/>
    <property type="evidence" value="ECO:0007669"/>
    <property type="project" value="TreeGrafter"/>
</dbReference>
<feature type="compositionally biased region" description="Basic residues" evidence="7">
    <location>
        <begin position="1"/>
        <end position="13"/>
    </location>
</feature>
<proteinExistence type="inferred from homology"/>
<evidence type="ECO:0000256" key="4">
    <source>
        <dbReference type="ARBA" id="ARBA00022927"/>
    </source>
</evidence>
<dbReference type="Pfam" id="PF04129">
    <property type="entry name" value="Vps52_CC"/>
    <property type="match status" value="1"/>
</dbReference>
<feature type="domain" description="Vps52 coiled-coil" evidence="8">
    <location>
        <begin position="96"/>
        <end position="262"/>
    </location>
</feature>
<evidence type="ECO:0000256" key="1">
    <source>
        <dbReference type="ARBA" id="ARBA00004601"/>
    </source>
</evidence>
<reference evidence="10 11" key="1">
    <citation type="submission" date="2016-02" db="EMBL/GenBank/DDBJ databases">
        <title>Comparative genomic and transcriptomic foundation for Pichia pastoris.</title>
        <authorList>
            <person name="Love K.R."/>
            <person name="Shah K.A."/>
            <person name="Whittaker C.A."/>
            <person name="Wu J."/>
            <person name="Bartlett M.C."/>
            <person name="Ma D."/>
            <person name="Leeson R.L."/>
            <person name="Priest M."/>
            <person name="Young S.K."/>
            <person name="Love J.C."/>
        </authorList>
    </citation>
    <scope>NUCLEOTIDE SEQUENCE [LARGE SCALE GENOMIC DNA]</scope>
    <source>
        <strain evidence="10 11">ATCC 28485</strain>
    </source>
</reference>
<dbReference type="AlphaFoldDB" id="A0A1B2J6C7"/>
<dbReference type="InterPro" id="IPR048319">
    <property type="entry name" value="Vps52_CC"/>
</dbReference>
<dbReference type="GO" id="GO:0000938">
    <property type="term" value="C:GARP complex"/>
    <property type="evidence" value="ECO:0007669"/>
    <property type="project" value="TreeGrafter"/>
</dbReference>
<dbReference type="GO" id="GO:0005829">
    <property type="term" value="C:cytosol"/>
    <property type="evidence" value="ECO:0007669"/>
    <property type="project" value="GOC"/>
</dbReference>
<evidence type="ECO:0000256" key="5">
    <source>
        <dbReference type="ARBA" id="ARBA00023034"/>
    </source>
</evidence>
<evidence type="ECO:0000256" key="2">
    <source>
        <dbReference type="ARBA" id="ARBA00008180"/>
    </source>
</evidence>
<dbReference type="InterPro" id="IPR007258">
    <property type="entry name" value="Vps52"/>
</dbReference>
<evidence type="ECO:0000313" key="10">
    <source>
        <dbReference type="EMBL" id="ANZ73527.1"/>
    </source>
</evidence>
<feature type="coiled-coil region" evidence="6">
    <location>
        <begin position="117"/>
        <end position="154"/>
    </location>
</feature>
<evidence type="ECO:0000313" key="11">
    <source>
        <dbReference type="Proteomes" id="UP000094565"/>
    </source>
</evidence>
<dbReference type="Proteomes" id="UP000094565">
    <property type="component" value="Chromosome 1"/>
</dbReference>
<dbReference type="PANTHER" id="PTHR14190">
    <property type="entry name" value="SUPPRESSOR OF ACTIN MUTATIONS 2/VACUOLAR PROTEIN SORTING 52"/>
    <property type="match status" value="1"/>
</dbReference>
<gene>
    <name evidence="10" type="primary">VPS52</name>
    <name evidence="10" type="ORF">ATY40_BA7501837</name>
</gene>
<dbReference type="PANTHER" id="PTHR14190:SF7">
    <property type="entry name" value="VACUOLAR PROTEIN SORTING-ASSOCIATED PROTEIN 52 HOMOLOG"/>
    <property type="match status" value="1"/>
</dbReference>
<keyword evidence="6" id="KW-0175">Coiled coil</keyword>
<name>A0A1B2J6C7_PICPA</name>
<evidence type="ECO:0000259" key="8">
    <source>
        <dbReference type="Pfam" id="PF04129"/>
    </source>
</evidence>
<dbReference type="OrthoDB" id="19482at2759"/>
<dbReference type="GO" id="GO:0015031">
    <property type="term" value="P:protein transport"/>
    <property type="evidence" value="ECO:0007669"/>
    <property type="project" value="UniProtKB-KW"/>
</dbReference>
<feature type="region of interest" description="Disordered" evidence="7">
    <location>
        <begin position="1"/>
        <end position="20"/>
    </location>
</feature>
<protein>
    <submittedName>
        <fullName evidence="10">BA75_01837T0</fullName>
    </submittedName>
</protein>
<keyword evidence="3" id="KW-0813">Transport</keyword>
<accession>A0A1B2J6C7</accession>
<dbReference type="InterPro" id="IPR048361">
    <property type="entry name" value="Vps52_C"/>
</dbReference>
<organism evidence="10 11">
    <name type="scientific">Komagataella pastoris</name>
    <name type="common">Yeast</name>
    <name type="synonym">Pichia pastoris</name>
    <dbReference type="NCBI Taxonomy" id="4922"/>
    <lineage>
        <taxon>Eukaryota</taxon>
        <taxon>Fungi</taxon>
        <taxon>Dikarya</taxon>
        <taxon>Ascomycota</taxon>
        <taxon>Saccharomycotina</taxon>
        <taxon>Pichiomycetes</taxon>
        <taxon>Pichiales</taxon>
        <taxon>Pichiaceae</taxon>
        <taxon>Komagataella</taxon>
    </lineage>
</organism>
<feature type="domain" description="Vps52 C-terminal" evidence="9">
    <location>
        <begin position="280"/>
        <end position="581"/>
    </location>
</feature>
<dbReference type="GO" id="GO:0019905">
    <property type="term" value="F:syntaxin binding"/>
    <property type="evidence" value="ECO:0007669"/>
    <property type="project" value="TreeGrafter"/>
</dbReference>
<dbReference type="GO" id="GO:0032456">
    <property type="term" value="P:endocytic recycling"/>
    <property type="evidence" value="ECO:0007669"/>
    <property type="project" value="TreeGrafter"/>
</dbReference>
<keyword evidence="5" id="KW-0333">Golgi apparatus</keyword>
<dbReference type="Pfam" id="PF20655">
    <property type="entry name" value="Vps52_C"/>
    <property type="match status" value="1"/>
</dbReference>
<evidence type="ECO:0000256" key="6">
    <source>
        <dbReference type="SAM" id="Coils"/>
    </source>
</evidence>
<keyword evidence="4" id="KW-0653">Protein transport</keyword>
<evidence type="ECO:0000256" key="3">
    <source>
        <dbReference type="ARBA" id="ARBA00022448"/>
    </source>
</evidence>
<dbReference type="EMBL" id="CP014584">
    <property type="protein sequence ID" value="ANZ73527.1"/>
    <property type="molecule type" value="Genomic_DNA"/>
</dbReference>
<evidence type="ECO:0000256" key="7">
    <source>
        <dbReference type="SAM" id="MobiDB-lite"/>
    </source>
</evidence>
<sequence length="585" mass="68720">MRQKQRISRRSISRHQQFQEQDSTNKLELLKQVLNVRQEEETELSEQNGYQSDYTLSDFSVQDVYSLQELRFLTTQFSEQCKDFSMQTWKHEMAAHQDYSNILVNTKASLEPLIKYLNNFEVQLKELSLQMEFLQQRSNELNQQIEQKNKINRKLAPIVNDLVIPPKLILSVLNDNIDASWTKNIIFIKEKQQLLSKYTEQDELQIKCSPMLVKVLELLKLTVVERSRDFIINQIKLLRKPNCSSQVIQKQLLDCKLIYSFLKETSPELATQLKKAYGYTMRWYYHQNFSKYLYSLERLEFRTVPRDVLLGETVESQLHVNEYLNLGTRAELINSHSSLMPAQIAETNQLSYHIETGFNNFNGALLDNVSTEYLFLSQFFELYKFDEVNDLFKLIFQPTFTIGINYTKNLIRGTFDIYGVLLCIRLSQLYDYELQHRKIPVMDDYINLQLINLWPHFQIIIDENCESLKKAIPKLAVQLHKTKNTLIPLVLTQQFGQLIAGLLKLTTHKVFETEQTEPLTVGVSRLSNEFEAALTKLSSSFKDSNQKELFFYNNFYLVLTMLSDDGKFAHDIVNHFERLLQAYKS</sequence>